<sequence length="280" mass="30432">MDWDFGSAVRRFRERVAPETVGVPVGGRRRAVGLRREELAGLTGISVDYLTRLEQGRATSPSVQVLEALARALRLGDGDRELLFRLAGQAPPGAGVVPTRITPSVQRLLDRLSHTPVAVHDAAWNLVVANAPYDALMGGASAWRGIERNAVWRHVVGPGNRTVHTPEEHARFVSLLVADLRLTAARYPADRGLARQIAALRSLSPRFVDLWESADTASPQDQARRKIVDHPDVGRLALDCDTLIVANDDLRITVYTAEPGTADAERLELAIVLGTQTLSG</sequence>
<dbReference type="SUPFAM" id="SSF47413">
    <property type="entry name" value="lambda repressor-like DNA-binding domains"/>
    <property type="match status" value="1"/>
</dbReference>
<proteinExistence type="predicted"/>
<dbReference type="RefSeq" id="WP_344422768.1">
    <property type="nucleotide sequence ID" value="NZ_BAAAQK010000022.1"/>
</dbReference>
<reference evidence="2 3" key="1">
    <citation type="journal article" date="2019" name="Int. J. Syst. Evol. Microbiol.">
        <title>The Global Catalogue of Microorganisms (GCM) 10K type strain sequencing project: providing services to taxonomists for standard genome sequencing and annotation.</title>
        <authorList>
            <consortium name="The Broad Institute Genomics Platform"/>
            <consortium name="The Broad Institute Genome Sequencing Center for Infectious Disease"/>
            <person name="Wu L."/>
            <person name="Ma J."/>
        </authorList>
    </citation>
    <scope>NUCLEOTIDE SEQUENCE [LARGE SCALE GENOMIC DNA]</scope>
    <source>
        <strain evidence="2 3">JCM 16009</strain>
    </source>
</reference>
<evidence type="ECO:0000259" key="1">
    <source>
        <dbReference type="PROSITE" id="PS50943"/>
    </source>
</evidence>
<dbReference type="InterPro" id="IPR041413">
    <property type="entry name" value="MLTR_LBD"/>
</dbReference>
<accession>A0ABN2NH21</accession>
<dbReference type="SMART" id="SM00530">
    <property type="entry name" value="HTH_XRE"/>
    <property type="match status" value="1"/>
</dbReference>
<dbReference type="InterPro" id="IPR001387">
    <property type="entry name" value="Cro/C1-type_HTH"/>
</dbReference>
<organism evidence="2 3">
    <name type="scientific">Pseudonocardia ailaonensis</name>
    <dbReference type="NCBI Taxonomy" id="367279"/>
    <lineage>
        <taxon>Bacteria</taxon>
        <taxon>Bacillati</taxon>
        <taxon>Actinomycetota</taxon>
        <taxon>Actinomycetes</taxon>
        <taxon>Pseudonocardiales</taxon>
        <taxon>Pseudonocardiaceae</taxon>
        <taxon>Pseudonocardia</taxon>
    </lineage>
</organism>
<dbReference type="Gene3D" id="1.10.260.40">
    <property type="entry name" value="lambda repressor-like DNA-binding domains"/>
    <property type="match status" value="1"/>
</dbReference>
<dbReference type="PROSITE" id="PS50943">
    <property type="entry name" value="HTH_CROC1"/>
    <property type="match status" value="1"/>
</dbReference>
<dbReference type="PANTHER" id="PTHR35010:SF2">
    <property type="entry name" value="BLL4672 PROTEIN"/>
    <property type="match status" value="1"/>
</dbReference>
<dbReference type="Gene3D" id="3.30.450.180">
    <property type="match status" value="1"/>
</dbReference>
<evidence type="ECO:0000313" key="2">
    <source>
        <dbReference type="EMBL" id="GAA1866302.1"/>
    </source>
</evidence>
<dbReference type="Pfam" id="PF13560">
    <property type="entry name" value="HTH_31"/>
    <property type="match status" value="1"/>
</dbReference>
<keyword evidence="3" id="KW-1185">Reference proteome</keyword>
<name>A0ABN2NH21_9PSEU</name>
<comment type="caution">
    <text evidence="2">The sequence shown here is derived from an EMBL/GenBank/DDBJ whole genome shotgun (WGS) entry which is preliminary data.</text>
</comment>
<dbReference type="PANTHER" id="PTHR35010">
    <property type="entry name" value="BLL4672 PROTEIN-RELATED"/>
    <property type="match status" value="1"/>
</dbReference>
<protein>
    <submittedName>
        <fullName evidence="2">Helix-turn-helix transcriptional regulator</fullName>
    </submittedName>
</protein>
<dbReference type="CDD" id="cd00093">
    <property type="entry name" value="HTH_XRE"/>
    <property type="match status" value="1"/>
</dbReference>
<feature type="domain" description="HTH cro/C1-type" evidence="1">
    <location>
        <begin position="29"/>
        <end position="82"/>
    </location>
</feature>
<dbReference type="Pfam" id="PF17765">
    <property type="entry name" value="MLTR_LBD"/>
    <property type="match status" value="1"/>
</dbReference>
<evidence type="ECO:0000313" key="3">
    <source>
        <dbReference type="Proteomes" id="UP001500449"/>
    </source>
</evidence>
<gene>
    <name evidence="2" type="ORF">GCM10009836_53400</name>
</gene>
<dbReference type="EMBL" id="BAAAQK010000022">
    <property type="protein sequence ID" value="GAA1866302.1"/>
    <property type="molecule type" value="Genomic_DNA"/>
</dbReference>
<dbReference type="InterPro" id="IPR010982">
    <property type="entry name" value="Lambda_DNA-bd_dom_sf"/>
</dbReference>
<dbReference type="Proteomes" id="UP001500449">
    <property type="component" value="Unassembled WGS sequence"/>
</dbReference>